<evidence type="ECO:0000313" key="6">
    <source>
        <dbReference type="EMBL" id="EFY08024.1"/>
    </source>
</evidence>
<dbReference type="Pfam" id="PF04390">
    <property type="entry name" value="LptE"/>
    <property type="match status" value="1"/>
</dbReference>
<dbReference type="GO" id="GO:0015920">
    <property type="term" value="P:lipopolysaccharide transport"/>
    <property type="evidence" value="ECO:0007669"/>
    <property type="project" value="TreeGrafter"/>
</dbReference>
<dbReference type="Gene3D" id="3.30.160.150">
    <property type="entry name" value="Lipoprotein like domain"/>
    <property type="match status" value="1"/>
</dbReference>
<evidence type="ECO:0000256" key="4">
    <source>
        <dbReference type="ARBA" id="ARBA00023237"/>
    </source>
</evidence>
<protein>
    <submittedName>
        <fullName evidence="6">Rare lipoprotein B family protein</fullName>
    </submittedName>
</protein>
<dbReference type="AlphaFoldDB" id="E8LHK5"/>
<keyword evidence="1" id="KW-0732">Signal</keyword>
<keyword evidence="2" id="KW-0472">Membrane</keyword>
<reference evidence="6 7" key="1">
    <citation type="submission" date="2011-01" db="EMBL/GenBank/DDBJ databases">
        <authorList>
            <person name="Weinstock G."/>
            <person name="Sodergren E."/>
            <person name="Clifton S."/>
            <person name="Fulton L."/>
            <person name="Fulton B."/>
            <person name="Courtney L."/>
            <person name="Fronick C."/>
            <person name="Harrison M."/>
            <person name="Strong C."/>
            <person name="Farmer C."/>
            <person name="Delahaunty K."/>
            <person name="Markovic C."/>
            <person name="Hall O."/>
            <person name="Minx P."/>
            <person name="Tomlinson C."/>
            <person name="Mitreva M."/>
            <person name="Hou S."/>
            <person name="Chen J."/>
            <person name="Wollam A."/>
            <person name="Pepin K.H."/>
            <person name="Johnson M."/>
            <person name="Bhonagiri V."/>
            <person name="Zhang X."/>
            <person name="Suruliraj S."/>
            <person name="Warren W."/>
            <person name="Chinwalla A."/>
            <person name="Mardis E.R."/>
            <person name="Wilson R.K."/>
        </authorList>
    </citation>
    <scope>NUCLEOTIDE SEQUENCE [LARGE SCALE GENOMIC DNA]</scope>
    <source>
        <strain evidence="7">DSM 22608 / JCM 16073 / KCTC 15190 / YIT 12066</strain>
    </source>
</reference>
<dbReference type="PANTHER" id="PTHR38098">
    <property type="entry name" value="LPS-ASSEMBLY LIPOPROTEIN LPTE"/>
    <property type="match status" value="1"/>
</dbReference>
<keyword evidence="4" id="KW-0998">Cell outer membrane</keyword>
<evidence type="ECO:0000256" key="1">
    <source>
        <dbReference type="ARBA" id="ARBA00022729"/>
    </source>
</evidence>
<dbReference type="GO" id="GO:0043165">
    <property type="term" value="P:Gram-negative-bacterium-type cell outer membrane assembly"/>
    <property type="evidence" value="ECO:0007669"/>
    <property type="project" value="InterPro"/>
</dbReference>
<dbReference type="eggNOG" id="COG2980">
    <property type="taxonomic scope" value="Bacteria"/>
</dbReference>
<dbReference type="EMBL" id="AEVO01000007">
    <property type="protein sequence ID" value="EFY08024.1"/>
    <property type="molecule type" value="Genomic_DNA"/>
</dbReference>
<accession>E8LHK5</accession>
<keyword evidence="5 6" id="KW-0449">Lipoprotein</keyword>
<comment type="caution">
    <text evidence="6">The sequence shown here is derived from an EMBL/GenBank/DDBJ whole genome shotgun (WGS) entry which is preliminary data.</text>
</comment>
<dbReference type="GO" id="GO:1990351">
    <property type="term" value="C:transporter complex"/>
    <property type="evidence" value="ECO:0007669"/>
    <property type="project" value="TreeGrafter"/>
</dbReference>
<dbReference type="GO" id="GO:0019867">
    <property type="term" value="C:outer membrane"/>
    <property type="evidence" value="ECO:0007669"/>
    <property type="project" value="InterPro"/>
</dbReference>
<dbReference type="GO" id="GO:0001530">
    <property type="term" value="F:lipopolysaccharide binding"/>
    <property type="evidence" value="ECO:0007669"/>
    <property type="project" value="TreeGrafter"/>
</dbReference>
<evidence type="ECO:0000313" key="7">
    <source>
        <dbReference type="Proteomes" id="UP000018458"/>
    </source>
</evidence>
<keyword evidence="3" id="KW-0564">Palmitate</keyword>
<dbReference type="Proteomes" id="UP000018458">
    <property type="component" value="Unassembled WGS sequence"/>
</dbReference>
<dbReference type="HOGENOM" id="CLU_1219182_0_0_6"/>
<keyword evidence="7" id="KW-1185">Reference proteome</keyword>
<dbReference type="InterPro" id="IPR007485">
    <property type="entry name" value="LPS_assembly_LptE"/>
</dbReference>
<gene>
    <name evidence="6" type="ORF">HMPREF9444_00178</name>
</gene>
<organism evidence="6 7">
    <name type="scientific">Succinatimonas hippei (strain DSM 22608 / JCM 16073 / KCTC 15190 / YIT 12066)</name>
    <dbReference type="NCBI Taxonomy" id="762983"/>
    <lineage>
        <taxon>Bacteria</taxon>
        <taxon>Pseudomonadati</taxon>
        <taxon>Pseudomonadota</taxon>
        <taxon>Gammaproteobacteria</taxon>
        <taxon>Aeromonadales</taxon>
        <taxon>Succinivibrionaceae</taxon>
        <taxon>Succinatimonas</taxon>
    </lineage>
</organism>
<proteinExistence type="predicted"/>
<evidence type="ECO:0000256" key="5">
    <source>
        <dbReference type="ARBA" id="ARBA00023288"/>
    </source>
</evidence>
<evidence type="ECO:0000256" key="3">
    <source>
        <dbReference type="ARBA" id="ARBA00023139"/>
    </source>
</evidence>
<sequence>MPEIIVTGSYHHPFYKMVVQKLRLSGVNVISQNSPTVPKNADLPSLMIPSPSVSNRVASVDSRAQALERSIIVRAAATLLIPNHRPIVMQNSLTRQVLDKSGQNLASHNEINIVINETYDELSSQLVMRLSYLGRQSDPDARVPQPGELVLVPSEGDDPYALEIQTSGYEGMTLIEALKAQDTAEKAMSSEMSLDNLNNGQDVLNHRPQLPKVEPKLLHAAPEDLNI</sequence>
<dbReference type="PANTHER" id="PTHR38098:SF1">
    <property type="entry name" value="LPS-ASSEMBLY LIPOPROTEIN LPTE"/>
    <property type="match status" value="1"/>
</dbReference>
<evidence type="ECO:0000256" key="2">
    <source>
        <dbReference type="ARBA" id="ARBA00023136"/>
    </source>
</evidence>
<dbReference type="STRING" id="762983.HMPREF9444_00178"/>
<name>E8LHK5_SUCHY</name>